<proteinExistence type="predicted"/>
<gene>
    <name evidence="2" type="ORF">NT6N_23310</name>
</gene>
<evidence type="ECO:0008006" key="3">
    <source>
        <dbReference type="Google" id="ProtNLM"/>
    </source>
</evidence>
<sequence length="212" mass="23390">MNITQILLGSTAAMLLAALVLSYSAMRDGEVEDGRRQSAKEILDENARLQAEIDRLRGAQPAAAPQPAEIPDSMPSEKFAELEEENKRLKEAKEEAELKRKQAEEETLAMNERQSGQHDKAARRARLIGQAMLMAQVKEVAMDKGVVQFVILDVKQNNVREGTRLAIRRNTGIVGEVVVTRMDAEATVADPLPNVEGKIEVQKGDELIIPPL</sequence>
<reference evidence="2" key="1">
    <citation type="submission" date="2024-07" db="EMBL/GenBank/DDBJ databases">
        <title>Complete genome sequence of Verrucomicrobiaceae bacterium NT6N.</title>
        <authorList>
            <person name="Huang C."/>
            <person name="Takami H."/>
            <person name="Hamasaki K."/>
        </authorList>
    </citation>
    <scope>NUCLEOTIDE SEQUENCE</scope>
    <source>
        <strain evidence="2">NT6N</strain>
    </source>
</reference>
<protein>
    <recommendedName>
        <fullName evidence="3">Translation initiation factor IF-2</fullName>
    </recommendedName>
</protein>
<evidence type="ECO:0000256" key="1">
    <source>
        <dbReference type="SAM" id="MobiDB-lite"/>
    </source>
</evidence>
<dbReference type="KEGG" id="osu:NT6N_23310"/>
<dbReference type="EMBL" id="AP026866">
    <property type="protein sequence ID" value="BDS07291.1"/>
    <property type="molecule type" value="Genomic_DNA"/>
</dbReference>
<organism evidence="2">
    <name type="scientific">Oceaniferula spumae</name>
    <dbReference type="NCBI Taxonomy" id="2979115"/>
    <lineage>
        <taxon>Bacteria</taxon>
        <taxon>Pseudomonadati</taxon>
        <taxon>Verrucomicrobiota</taxon>
        <taxon>Verrucomicrobiia</taxon>
        <taxon>Verrucomicrobiales</taxon>
        <taxon>Verrucomicrobiaceae</taxon>
        <taxon>Oceaniferula</taxon>
    </lineage>
</organism>
<feature type="region of interest" description="Disordered" evidence="1">
    <location>
        <begin position="57"/>
        <end position="78"/>
    </location>
</feature>
<accession>A0AAT9FMZ9</accession>
<name>A0AAT9FMZ9_9BACT</name>
<feature type="region of interest" description="Disordered" evidence="1">
    <location>
        <begin position="91"/>
        <end position="120"/>
    </location>
</feature>
<feature type="compositionally biased region" description="Basic and acidic residues" evidence="1">
    <location>
        <begin position="91"/>
        <end position="104"/>
    </location>
</feature>
<dbReference type="AlphaFoldDB" id="A0AAT9FMZ9"/>
<evidence type="ECO:0000313" key="2">
    <source>
        <dbReference type="EMBL" id="BDS07291.1"/>
    </source>
</evidence>